<feature type="domain" description="RING-type" evidence="21">
    <location>
        <begin position="229"/>
        <end position="267"/>
    </location>
</feature>
<evidence type="ECO:0000313" key="22">
    <source>
        <dbReference type="EMBL" id="KNE00857.1"/>
    </source>
</evidence>
<dbReference type="GO" id="GO:0016567">
    <property type="term" value="P:protein ubiquitination"/>
    <property type="evidence" value="ECO:0007669"/>
    <property type="project" value="UniProtKB-ARBA"/>
</dbReference>
<evidence type="ECO:0000256" key="7">
    <source>
        <dbReference type="ARBA" id="ARBA00022593"/>
    </source>
</evidence>
<dbReference type="GO" id="GO:0061630">
    <property type="term" value="F:ubiquitin protein ligase activity"/>
    <property type="evidence" value="ECO:0007669"/>
    <property type="project" value="UniProtKB-EC"/>
</dbReference>
<evidence type="ECO:0000313" key="23">
    <source>
        <dbReference type="Proteomes" id="UP000037122"/>
    </source>
</evidence>
<dbReference type="Gene3D" id="3.30.40.10">
    <property type="entry name" value="Zinc/RING finger domain, C3HC4 (zinc finger)"/>
    <property type="match status" value="1"/>
</dbReference>
<evidence type="ECO:0000256" key="14">
    <source>
        <dbReference type="ARBA" id="ARBA00022927"/>
    </source>
</evidence>
<reference evidence="23" key="1">
    <citation type="journal article" date="2015" name="BMC Genomics">
        <title>Draft genome of a commonly misdiagnosed multidrug resistant pathogen Candida auris.</title>
        <authorList>
            <person name="Chatterjee S."/>
            <person name="Alampalli S.V."/>
            <person name="Nageshan R.K."/>
            <person name="Chettiar S.T."/>
            <person name="Joshi S."/>
            <person name="Tatu U.S."/>
        </authorList>
    </citation>
    <scope>NUCLEOTIDE SEQUENCE [LARGE SCALE GENOMIC DNA]</scope>
    <source>
        <strain evidence="23">6684</strain>
    </source>
</reference>
<dbReference type="PROSITE" id="PS50089">
    <property type="entry name" value="ZF_RING_2"/>
    <property type="match status" value="1"/>
</dbReference>
<feature type="transmembrane region" description="Helical" evidence="20">
    <location>
        <begin position="88"/>
        <end position="109"/>
    </location>
</feature>
<dbReference type="Pfam" id="PF13639">
    <property type="entry name" value="zf-RING_2"/>
    <property type="match status" value="1"/>
</dbReference>
<keyword evidence="7" id="KW-0962">Peroxisome biogenesis</keyword>
<dbReference type="CDD" id="cd16527">
    <property type="entry name" value="RING-HC_PEX10"/>
    <property type="match status" value="1"/>
</dbReference>
<dbReference type="Pfam" id="PF04757">
    <property type="entry name" value="Pex2_Pex12"/>
    <property type="match status" value="1"/>
</dbReference>
<evidence type="ECO:0000256" key="19">
    <source>
        <dbReference type="PROSITE-ProRule" id="PRU00175"/>
    </source>
</evidence>
<accession>A0A0L0P3A7</accession>
<name>A0A0L0P3A7_CANAR</name>
<evidence type="ECO:0000256" key="2">
    <source>
        <dbReference type="ARBA" id="ARBA00004585"/>
    </source>
</evidence>
<dbReference type="GO" id="GO:0005778">
    <property type="term" value="C:peroxisomal membrane"/>
    <property type="evidence" value="ECO:0007669"/>
    <property type="project" value="UniProtKB-SubCell"/>
</dbReference>
<dbReference type="GO" id="GO:0016562">
    <property type="term" value="P:protein import into peroxisome matrix, receptor recycling"/>
    <property type="evidence" value="ECO:0007669"/>
    <property type="project" value="UniProtKB-ARBA"/>
</dbReference>
<dbReference type="VEuPathDB" id="FungiDB:CJJ09_000648"/>
<keyword evidence="6" id="KW-0813">Transport</keyword>
<dbReference type="InterPro" id="IPR001841">
    <property type="entry name" value="Znf_RING"/>
</dbReference>
<comment type="similarity">
    <text evidence="4">Belongs to the pex2/pex10/pex12 family.</text>
</comment>
<keyword evidence="10" id="KW-0479">Metal-binding</keyword>
<dbReference type="PANTHER" id="PTHR23350">
    <property type="entry name" value="PEROXISOME ASSEMBLY PROTEIN 10"/>
    <property type="match status" value="1"/>
</dbReference>
<evidence type="ECO:0000256" key="13">
    <source>
        <dbReference type="ARBA" id="ARBA00022833"/>
    </source>
</evidence>
<keyword evidence="9 20" id="KW-0812">Transmembrane</keyword>
<dbReference type="VEuPathDB" id="FungiDB:QG37_01724"/>
<dbReference type="EC" id="2.3.2.27" evidence="5"/>
<dbReference type="EMBL" id="LGST01000016">
    <property type="protein sequence ID" value="KNE00857.1"/>
    <property type="molecule type" value="Genomic_DNA"/>
</dbReference>
<feature type="transmembrane region" description="Helical" evidence="20">
    <location>
        <begin position="47"/>
        <end position="67"/>
    </location>
</feature>
<dbReference type="VEuPathDB" id="FungiDB:CJI96_0002010"/>
<keyword evidence="8" id="KW-0808">Transferase</keyword>
<dbReference type="VEuPathDB" id="FungiDB:CJI97_003532"/>
<evidence type="ECO:0000256" key="16">
    <source>
        <dbReference type="ARBA" id="ARBA00023136"/>
    </source>
</evidence>
<keyword evidence="17" id="KW-0576">Peroxisome</keyword>
<evidence type="ECO:0000256" key="1">
    <source>
        <dbReference type="ARBA" id="ARBA00000900"/>
    </source>
</evidence>
<feature type="transmembrane region" description="Helical" evidence="20">
    <location>
        <begin position="12"/>
        <end position="27"/>
    </location>
</feature>
<dbReference type="InterPro" id="IPR013083">
    <property type="entry name" value="Znf_RING/FYVE/PHD"/>
</dbReference>
<feature type="transmembrane region" description="Helical" evidence="20">
    <location>
        <begin position="142"/>
        <end position="159"/>
    </location>
</feature>
<proteinExistence type="inferred from homology"/>
<dbReference type="InterPro" id="IPR025654">
    <property type="entry name" value="PEX2/10"/>
</dbReference>
<evidence type="ECO:0000256" key="17">
    <source>
        <dbReference type="ARBA" id="ARBA00023140"/>
    </source>
</evidence>
<evidence type="ECO:0000256" key="8">
    <source>
        <dbReference type="ARBA" id="ARBA00022679"/>
    </source>
</evidence>
<dbReference type="PANTHER" id="PTHR23350:SF0">
    <property type="entry name" value="PEROXISOME BIOGENESIS FACTOR 10"/>
    <property type="match status" value="1"/>
</dbReference>
<organism evidence="22 23">
    <name type="scientific">Candidozyma auris</name>
    <name type="common">Yeast</name>
    <name type="synonym">Candida auris</name>
    <dbReference type="NCBI Taxonomy" id="498019"/>
    <lineage>
        <taxon>Eukaryota</taxon>
        <taxon>Fungi</taxon>
        <taxon>Dikarya</taxon>
        <taxon>Ascomycota</taxon>
        <taxon>Saccharomycotina</taxon>
        <taxon>Pichiomycetes</taxon>
        <taxon>Metschnikowiaceae</taxon>
        <taxon>Candidozyma</taxon>
    </lineage>
</organism>
<dbReference type="VEuPathDB" id="FungiDB:CJJ07_005192"/>
<keyword evidence="16 20" id="KW-0472">Membrane</keyword>
<comment type="subcellular location">
    <subcellularLocation>
        <location evidence="2">Peroxisome membrane</location>
        <topology evidence="2">Multi-pass membrane protein</topology>
    </subcellularLocation>
</comment>
<evidence type="ECO:0000256" key="3">
    <source>
        <dbReference type="ARBA" id="ARBA00004906"/>
    </source>
</evidence>
<dbReference type="SUPFAM" id="SSF57850">
    <property type="entry name" value="RING/U-box"/>
    <property type="match status" value="1"/>
</dbReference>
<keyword evidence="14" id="KW-0653">Protein transport</keyword>
<dbReference type="AlphaFoldDB" id="A0A0L0P3A7"/>
<evidence type="ECO:0000259" key="21">
    <source>
        <dbReference type="PROSITE" id="PS50089"/>
    </source>
</evidence>
<evidence type="ECO:0000256" key="6">
    <source>
        <dbReference type="ARBA" id="ARBA00022448"/>
    </source>
</evidence>
<dbReference type="InterPro" id="IPR017907">
    <property type="entry name" value="Znf_RING_CS"/>
</dbReference>
<keyword evidence="12" id="KW-0833">Ubl conjugation pathway</keyword>
<dbReference type="VEuPathDB" id="FungiDB:B9J08_003458"/>
<comment type="caution">
    <text evidence="22">The sequence shown here is derived from an EMBL/GenBank/DDBJ whole genome shotgun (WGS) entry which is preliminary data.</text>
</comment>
<evidence type="ECO:0000256" key="9">
    <source>
        <dbReference type="ARBA" id="ARBA00022692"/>
    </source>
</evidence>
<dbReference type="PROSITE" id="PS00518">
    <property type="entry name" value="ZF_RING_1"/>
    <property type="match status" value="1"/>
</dbReference>
<dbReference type="GO" id="GO:0008270">
    <property type="term" value="F:zinc ion binding"/>
    <property type="evidence" value="ECO:0007669"/>
    <property type="project" value="UniProtKB-KW"/>
</dbReference>
<keyword evidence="11 19" id="KW-0863">Zinc-finger</keyword>
<keyword evidence="13" id="KW-0862">Zinc</keyword>
<comment type="pathway">
    <text evidence="3">Protein modification; protein ubiquitination.</text>
</comment>
<evidence type="ECO:0000256" key="4">
    <source>
        <dbReference type="ARBA" id="ARBA00008704"/>
    </source>
</evidence>
<evidence type="ECO:0000256" key="18">
    <source>
        <dbReference type="ARBA" id="ARBA00041230"/>
    </source>
</evidence>
<keyword evidence="15 20" id="KW-1133">Transmembrane helix</keyword>
<gene>
    <name evidence="22" type="ORF">QG37_01724</name>
</gene>
<sequence length="279" mass="32428">MHPEEIGVATKLLYFFLTTLIGARTLGEEYVDLMYVNRSGRRLPRFIPRLGFILLYALLPYVVTRIVKKLKARHSAVESKDESWYKKILTSYPKLLDTIINIHVAIFYFEGSFYSISKRIFGLRYVFGHNKDPKKLARTGNYSALGVIILLQFAIKVLIKLKEYSDENSKTEEEKNMDRAEANSYDTFRKLQQLETLREHFDDDIDDKVNIDLSNPNELPYLPESARSCMLCLSPMVNPCAANCGHMFCWDCIVDWTRQHPECPLCRQVCLEQNLLPLR</sequence>
<evidence type="ECO:0000256" key="11">
    <source>
        <dbReference type="ARBA" id="ARBA00022771"/>
    </source>
</evidence>
<comment type="catalytic activity">
    <reaction evidence="1">
        <text>S-ubiquitinyl-[E2 ubiquitin-conjugating enzyme]-L-cysteine + [acceptor protein]-L-lysine = [E2 ubiquitin-conjugating enzyme]-L-cysteine + N(6)-ubiquitinyl-[acceptor protein]-L-lysine.</text>
        <dbReference type="EC" id="2.3.2.27"/>
    </reaction>
</comment>
<evidence type="ECO:0000256" key="10">
    <source>
        <dbReference type="ARBA" id="ARBA00022723"/>
    </source>
</evidence>
<dbReference type="InterPro" id="IPR006845">
    <property type="entry name" value="Pex_N"/>
</dbReference>
<evidence type="ECO:0000256" key="5">
    <source>
        <dbReference type="ARBA" id="ARBA00012483"/>
    </source>
</evidence>
<evidence type="ECO:0000256" key="20">
    <source>
        <dbReference type="SAM" id="Phobius"/>
    </source>
</evidence>
<protein>
    <recommendedName>
        <fullName evidence="5">RING-type E3 ubiquitin transferase</fullName>
        <ecNumber evidence="5">2.3.2.27</ecNumber>
    </recommendedName>
    <alternativeName>
        <fullName evidence="18">Peroxin-10</fullName>
    </alternativeName>
</protein>
<evidence type="ECO:0000256" key="12">
    <source>
        <dbReference type="ARBA" id="ARBA00022786"/>
    </source>
</evidence>
<dbReference type="Proteomes" id="UP000037122">
    <property type="component" value="Unassembled WGS sequence"/>
</dbReference>
<dbReference type="SMART" id="SM00184">
    <property type="entry name" value="RING"/>
    <property type="match status" value="1"/>
</dbReference>
<evidence type="ECO:0000256" key="15">
    <source>
        <dbReference type="ARBA" id="ARBA00022989"/>
    </source>
</evidence>